<dbReference type="EMBL" id="CAUJNA010000131">
    <property type="protein sequence ID" value="CAJ1372387.1"/>
    <property type="molecule type" value="Genomic_DNA"/>
</dbReference>
<reference evidence="1" key="1">
    <citation type="submission" date="2023-08" db="EMBL/GenBank/DDBJ databases">
        <authorList>
            <person name="Chen Y."/>
            <person name="Shah S."/>
            <person name="Dougan E. K."/>
            <person name="Thang M."/>
            <person name="Chan C."/>
        </authorList>
    </citation>
    <scope>NUCLEOTIDE SEQUENCE</scope>
</reference>
<keyword evidence="2" id="KW-1185">Reference proteome</keyword>
<dbReference type="Proteomes" id="UP001178507">
    <property type="component" value="Unassembled WGS sequence"/>
</dbReference>
<gene>
    <name evidence="1" type="ORF">EVOR1521_LOCUS2481</name>
</gene>
<organism evidence="1 2">
    <name type="scientific">Effrenium voratum</name>
    <dbReference type="NCBI Taxonomy" id="2562239"/>
    <lineage>
        <taxon>Eukaryota</taxon>
        <taxon>Sar</taxon>
        <taxon>Alveolata</taxon>
        <taxon>Dinophyceae</taxon>
        <taxon>Suessiales</taxon>
        <taxon>Symbiodiniaceae</taxon>
        <taxon>Effrenium</taxon>
    </lineage>
</organism>
<dbReference type="AlphaFoldDB" id="A0AA36HNJ6"/>
<accession>A0AA36HNJ6</accession>
<comment type="caution">
    <text evidence="1">The sequence shown here is derived from an EMBL/GenBank/DDBJ whole genome shotgun (WGS) entry which is preliminary data.</text>
</comment>
<sequence>MGAERARLFSQNLGDPGTAEAALAGICVELRGGEVQLLNDYVQLSPQCAELFGLWGSQDSGDGSRIAALLVETLASVLEGRFEEGHGS</sequence>
<proteinExistence type="predicted"/>
<name>A0AA36HNJ6_9DINO</name>
<evidence type="ECO:0000313" key="2">
    <source>
        <dbReference type="Proteomes" id="UP001178507"/>
    </source>
</evidence>
<evidence type="ECO:0000313" key="1">
    <source>
        <dbReference type="EMBL" id="CAJ1372387.1"/>
    </source>
</evidence>
<protein>
    <submittedName>
        <fullName evidence="1">Uncharacterized protein</fullName>
    </submittedName>
</protein>